<evidence type="ECO:0000256" key="1">
    <source>
        <dbReference type="SAM" id="MobiDB-lite"/>
    </source>
</evidence>
<name>A0A0N4UVJ1_ENTVE</name>
<dbReference type="WBParaSite" id="EVEC_0000146401-mRNA-1">
    <property type="protein sequence ID" value="EVEC_0000146401-mRNA-1"/>
    <property type="gene ID" value="EVEC_0000146401"/>
</dbReference>
<protein>
    <submittedName>
        <fullName evidence="4">Testis development-related protein</fullName>
    </submittedName>
</protein>
<dbReference type="OrthoDB" id="5858968at2759"/>
<sequence length="325" mass="37242">MEGPISCLQFSKCVQNVTQLAVLSLLEGLAACAIWQMHQKPESPPPVAPKRYQSASGQNEEITVYKYEEKTELLHKAEDSLPVNRAIIEREKQRVVQETTPRRKDHIEEVKTREIWTYPDGWHSRDRQPSQPLTPTKSSTRRNESYSEEDLSSYGRSTVRTRTQDVSEPGFEKRDRSQPSRTTEEVEWGINVNTTDTWDSRHIGTSYSTASTLEKNKDVGEKLEESKTSRWTEKTGWEENKSQELVPKYEQKDKDLSSGYSSRTESRTSRREPETTLRGRQCLGSKQKLSQSNVKQDKDIELCTFMNMPLRLDGIAEAGFSALSS</sequence>
<dbReference type="EMBL" id="UXUI01007178">
    <property type="protein sequence ID" value="VDD86029.1"/>
    <property type="molecule type" value="Genomic_DNA"/>
</dbReference>
<reference evidence="2 3" key="2">
    <citation type="submission" date="2018-10" db="EMBL/GenBank/DDBJ databases">
        <authorList>
            <consortium name="Pathogen Informatics"/>
        </authorList>
    </citation>
    <scope>NUCLEOTIDE SEQUENCE [LARGE SCALE GENOMIC DNA]</scope>
</reference>
<feature type="compositionally biased region" description="Basic and acidic residues" evidence="1">
    <location>
        <begin position="214"/>
        <end position="256"/>
    </location>
</feature>
<keyword evidence="3" id="KW-1185">Reference proteome</keyword>
<evidence type="ECO:0000313" key="4">
    <source>
        <dbReference type="WBParaSite" id="EVEC_0000146401-mRNA-1"/>
    </source>
</evidence>
<feature type="region of interest" description="Disordered" evidence="1">
    <location>
        <begin position="213"/>
        <end position="295"/>
    </location>
</feature>
<accession>A0A0N4UVJ1</accession>
<evidence type="ECO:0000313" key="2">
    <source>
        <dbReference type="EMBL" id="VDD86029.1"/>
    </source>
</evidence>
<feature type="compositionally biased region" description="Basic and acidic residues" evidence="1">
    <location>
        <begin position="162"/>
        <end position="184"/>
    </location>
</feature>
<reference evidence="4" key="1">
    <citation type="submission" date="2017-02" db="UniProtKB">
        <authorList>
            <consortium name="WormBaseParasite"/>
        </authorList>
    </citation>
    <scope>IDENTIFICATION</scope>
</reference>
<feature type="compositionally biased region" description="Basic and acidic residues" evidence="1">
    <location>
        <begin position="264"/>
        <end position="277"/>
    </location>
</feature>
<gene>
    <name evidence="2" type="ORF">EVEC_LOCUS1172</name>
</gene>
<dbReference type="Proteomes" id="UP000274131">
    <property type="component" value="Unassembled WGS sequence"/>
</dbReference>
<feature type="region of interest" description="Disordered" evidence="1">
    <location>
        <begin position="120"/>
        <end position="189"/>
    </location>
</feature>
<dbReference type="AlphaFoldDB" id="A0A0N4UVJ1"/>
<organism evidence="4">
    <name type="scientific">Enterobius vermicularis</name>
    <name type="common">Human pinworm</name>
    <dbReference type="NCBI Taxonomy" id="51028"/>
    <lineage>
        <taxon>Eukaryota</taxon>
        <taxon>Metazoa</taxon>
        <taxon>Ecdysozoa</taxon>
        <taxon>Nematoda</taxon>
        <taxon>Chromadorea</taxon>
        <taxon>Rhabditida</taxon>
        <taxon>Spirurina</taxon>
        <taxon>Oxyuridomorpha</taxon>
        <taxon>Oxyuroidea</taxon>
        <taxon>Oxyuridae</taxon>
        <taxon>Enterobius</taxon>
    </lineage>
</organism>
<feature type="compositionally biased region" description="Polar residues" evidence="1">
    <location>
        <begin position="129"/>
        <end position="138"/>
    </location>
</feature>
<evidence type="ECO:0000313" key="3">
    <source>
        <dbReference type="Proteomes" id="UP000274131"/>
    </source>
</evidence>
<dbReference type="STRING" id="51028.A0A0N4UVJ1"/>
<proteinExistence type="predicted"/>